<organism evidence="1 2">
    <name type="scientific">Brassica rapa subsp. trilocularis</name>
    <dbReference type="NCBI Taxonomy" id="1813537"/>
    <lineage>
        <taxon>Eukaryota</taxon>
        <taxon>Viridiplantae</taxon>
        <taxon>Streptophyta</taxon>
        <taxon>Embryophyta</taxon>
        <taxon>Tracheophyta</taxon>
        <taxon>Spermatophyta</taxon>
        <taxon>Magnoliopsida</taxon>
        <taxon>eudicotyledons</taxon>
        <taxon>Gunneridae</taxon>
        <taxon>Pentapetalae</taxon>
        <taxon>rosids</taxon>
        <taxon>malvids</taxon>
        <taxon>Brassicales</taxon>
        <taxon>Brassicaceae</taxon>
        <taxon>Brassiceae</taxon>
        <taxon>Brassica</taxon>
    </lineage>
</organism>
<evidence type="ECO:0000313" key="2">
    <source>
        <dbReference type="Proteomes" id="UP000823674"/>
    </source>
</evidence>
<sequence length="74" mass="8546">MENIIVQEDIPLIRSMAIKQSNGDDIHAKSEYHAWFDANANTSVETQTIDHGLLKRSIIDMFGYGWMDEEINNY</sequence>
<dbReference type="EMBL" id="JADBGQ010000009">
    <property type="protein sequence ID" value="KAG5378451.1"/>
    <property type="molecule type" value="Genomic_DNA"/>
</dbReference>
<dbReference type="Proteomes" id="UP000823674">
    <property type="component" value="Chromosome A07"/>
</dbReference>
<comment type="caution">
    <text evidence="1">The sequence shown here is derived from an EMBL/GenBank/DDBJ whole genome shotgun (WGS) entry which is preliminary data.</text>
</comment>
<gene>
    <name evidence="1" type="primary">A07p014000.1_BraROA</name>
    <name evidence="1" type="ORF">IGI04_026293</name>
</gene>
<keyword evidence="2" id="KW-1185">Reference proteome</keyword>
<proteinExistence type="predicted"/>
<evidence type="ECO:0000313" key="1">
    <source>
        <dbReference type="EMBL" id="KAG5378451.1"/>
    </source>
</evidence>
<reference evidence="1 2" key="1">
    <citation type="submission" date="2021-03" db="EMBL/GenBank/DDBJ databases">
        <authorList>
            <person name="King G.J."/>
            <person name="Bancroft I."/>
            <person name="Baten A."/>
            <person name="Bloomfield J."/>
            <person name="Borpatragohain P."/>
            <person name="He Z."/>
            <person name="Irish N."/>
            <person name="Irwin J."/>
            <person name="Liu K."/>
            <person name="Mauleon R.P."/>
            <person name="Moore J."/>
            <person name="Morris R."/>
            <person name="Ostergaard L."/>
            <person name="Wang B."/>
            <person name="Wells R."/>
        </authorList>
    </citation>
    <scope>NUCLEOTIDE SEQUENCE [LARGE SCALE GENOMIC DNA]</scope>
    <source>
        <strain evidence="1">R-o-18</strain>
        <tissue evidence="1">Leaf</tissue>
    </source>
</reference>
<name>A0ABQ7KW79_BRACM</name>
<protein>
    <submittedName>
        <fullName evidence="1">Uncharacterized protein</fullName>
    </submittedName>
</protein>
<accession>A0ABQ7KW79</accession>